<keyword evidence="3" id="KW-0804">Transcription</keyword>
<evidence type="ECO:0000256" key="3">
    <source>
        <dbReference type="ARBA" id="ARBA00023163"/>
    </source>
</evidence>
<dbReference type="Proteomes" id="UP000582646">
    <property type="component" value="Unassembled WGS sequence"/>
</dbReference>
<reference evidence="5 6" key="1">
    <citation type="submission" date="2020-04" db="EMBL/GenBank/DDBJ databases">
        <title>MicrobeNet Type strains.</title>
        <authorList>
            <person name="Nicholson A.C."/>
        </authorList>
    </citation>
    <scope>NUCLEOTIDE SEQUENCE [LARGE SCALE GENOMIC DNA]</scope>
    <source>
        <strain evidence="5 6">DSM 44113</strain>
    </source>
</reference>
<keyword evidence="1" id="KW-0805">Transcription regulation</keyword>
<dbReference type="SMART" id="SM00895">
    <property type="entry name" value="FCD"/>
    <property type="match status" value="1"/>
</dbReference>
<dbReference type="InterPro" id="IPR008920">
    <property type="entry name" value="TF_FadR/GntR_C"/>
</dbReference>
<feature type="domain" description="HTH gntR-type" evidence="4">
    <location>
        <begin position="20"/>
        <end position="87"/>
    </location>
</feature>
<comment type="caution">
    <text evidence="5">The sequence shown here is derived from an EMBL/GenBank/DDBJ whole genome shotgun (WGS) entry which is preliminary data.</text>
</comment>
<dbReference type="Pfam" id="PF07729">
    <property type="entry name" value="FCD"/>
    <property type="match status" value="1"/>
</dbReference>
<dbReference type="InterPro" id="IPR036390">
    <property type="entry name" value="WH_DNA-bd_sf"/>
</dbReference>
<dbReference type="InterPro" id="IPR011711">
    <property type="entry name" value="GntR_C"/>
</dbReference>
<protein>
    <submittedName>
        <fullName evidence="5">GntR family transcriptional regulator</fullName>
    </submittedName>
</protein>
<dbReference type="InterPro" id="IPR000524">
    <property type="entry name" value="Tscrpt_reg_HTH_GntR"/>
</dbReference>
<name>A0A846X3P5_9ACTN</name>
<dbReference type="CDD" id="cd07377">
    <property type="entry name" value="WHTH_GntR"/>
    <property type="match status" value="1"/>
</dbReference>
<evidence type="ECO:0000313" key="5">
    <source>
        <dbReference type="EMBL" id="NKY19773.1"/>
    </source>
</evidence>
<dbReference type="PROSITE" id="PS50949">
    <property type="entry name" value="HTH_GNTR"/>
    <property type="match status" value="1"/>
</dbReference>
<dbReference type="PRINTS" id="PR00035">
    <property type="entry name" value="HTHGNTR"/>
</dbReference>
<dbReference type="EMBL" id="JAAXOQ010000021">
    <property type="protein sequence ID" value="NKY19773.1"/>
    <property type="molecule type" value="Genomic_DNA"/>
</dbReference>
<evidence type="ECO:0000313" key="6">
    <source>
        <dbReference type="Proteomes" id="UP000582646"/>
    </source>
</evidence>
<dbReference type="Gene3D" id="1.20.120.530">
    <property type="entry name" value="GntR ligand-binding domain-like"/>
    <property type="match status" value="1"/>
</dbReference>
<gene>
    <name evidence="5" type="ORF">HF999_15520</name>
</gene>
<dbReference type="SMART" id="SM00345">
    <property type="entry name" value="HTH_GNTR"/>
    <property type="match status" value="1"/>
</dbReference>
<dbReference type="Gene3D" id="1.10.10.10">
    <property type="entry name" value="Winged helix-like DNA-binding domain superfamily/Winged helix DNA-binding domain"/>
    <property type="match status" value="1"/>
</dbReference>
<evidence type="ECO:0000259" key="4">
    <source>
        <dbReference type="PROSITE" id="PS50949"/>
    </source>
</evidence>
<dbReference type="PANTHER" id="PTHR43537">
    <property type="entry name" value="TRANSCRIPTIONAL REGULATOR, GNTR FAMILY"/>
    <property type="match status" value="1"/>
</dbReference>
<evidence type="ECO:0000256" key="1">
    <source>
        <dbReference type="ARBA" id="ARBA00023015"/>
    </source>
</evidence>
<dbReference type="SUPFAM" id="SSF48008">
    <property type="entry name" value="GntR ligand-binding domain-like"/>
    <property type="match status" value="1"/>
</dbReference>
<dbReference type="PANTHER" id="PTHR43537:SF41">
    <property type="entry name" value="TRANSCRIPTIONAL REGULATORY PROTEIN"/>
    <property type="match status" value="1"/>
</dbReference>
<accession>A0A846X3P5</accession>
<dbReference type="Pfam" id="PF00392">
    <property type="entry name" value="GntR"/>
    <property type="match status" value="1"/>
</dbReference>
<dbReference type="GO" id="GO:0003700">
    <property type="term" value="F:DNA-binding transcription factor activity"/>
    <property type="evidence" value="ECO:0007669"/>
    <property type="project" value="InterPro"/>
</dbReference>
<dbReference type="InterPro" id="IPR036388">
    <property type="entry name" value="WH-like_DNA-bd_sf"/>
</dbReference>
<dbReference type="GO" id="GO:0003677">
    <property type="term" value="F:DNA binding"/>
    <property type="evidence" value="ECO:0007669"/>
    <property type="project" value="UniProtKB-KW"/>
</dbReference>
<dbReference type="RefSeq" id="WP_168546762.1">
    <property type="nucleotide sequence ID" value="NZ_BAAAKS010000002.1"/>
</dbReference>
<keyword evidence="6" id="KW-1185">Reference proteome</keyword>
<keyword evidence="2" id="KW-0238">DNA-binding</keyword>
<dbReference type="AlphaFoldDB" id="A0A846X3P5"/>
<proteinExistence type="predicted"/>
<evidence type="ECO:0000256" key="2">
    <source>
        <dbReference type="ARBA" id="ARBA00023125"/>
    </source>
</evidence>
<dbReference type="SUPFAM" id="SSF46785">
    <property type="entry name" value="Winged helix' DNA-binding domain"/>
    <property type="match status" value="1"/>
</dbReference>
<sequence length="253" mass="27858">MGTRTSRVDGLERLQIAGQRQSIGPIHAYLRECIMDGTLPPGTKLSQVGLGEQLGVSRTPVREALRMLQEEGLVEFEPNQRMRVVGFDPEVLDSIYGSRIMLECLAVSVTAEVFTAADSRRAKVKLSEMRSAAKKNDTESWFVAHAQFHQILGHAVGEPLDGELRSLADRSTRYIRLAQEFDPRVWAEAGDLEHLAILEAVAGHDGAEAVSLMAHHLERTALQVLSHCAVDFDPLRVRKALSIVVAPHPVVEA</sequence>
<organism evidence="5 6">
    <name type="scientific">Tsukamurella spumae</name>
    <dbReference type="NCBI Taxonomy" id="44753"/>
    <lineage>
        <taxon>Bacteria</taxon>
        <taxon>Bacillati</taxon>
        <taxon>Actinomycetota</taxon>
        <taxon>Actinomycetes</taxon>
        <taxon>Mycobacteriales</taxon>
        <taxon>Tsukamurellaceae</taxon>
        <taxon>Tsukamurella</taxon>
    </lineage>
</organism>